<comment type="caution">
    <text evidence="3">The sequence shown here is derived from an EMBL/GenBank/DDBJ whole genome shotgun (WGS) entry which is preliminary data.</text>
</comment>
<gene>
    <name evidence="2" type="ORF">CS022_18040</name>
    <name evidence="3" type="ORF">CS022_18135</name>
</gene>
<accession>A0A4Q0YSH7</accession>
<dbReference type="EMBL" id="PEIB01000027">
    <property type="protein sequence ID" value="RXJ72034.1"/>
    <property type="molecule type" value="Genomic_DNA"/>
</dbReference>
<protein>
    <submittedName>
        <fullName evidence="3">Uncharacterized protein</fullName>
    </submittedName>
</protein>
<proteinExistence type="predicted"/>
<evidence type="ECO:0000313" key="2">
    <source>
        <dbReference type="EMBL" id="RXJ72034.1"/>
    </source>
</evidence>
<dbReference type="AlphaFoldDB" id="A0A4Q0YSH7"/>
<keyword evidence="1" id="KW-0732">Signal</keyword>
<name>A0A4Q0YSH7_9GAMM</name>
<evidence type="ECO:0000313" key="4">
    <source>
        <dbReference type="Proteomes" id="UP000290287"/>
    </source>
</evidence>
<dbReference type="EMBL" id="PEIB01000027">
    <property type="protein sequence ID" value="RXJ72049.1"/>
    <property type="molecule type" value="Genomic_DNA"/>
</dbReference>
<sequence>MKFTKTLNVLALASVCVASHATASSEEVFDVSTCEDFVSMLDGARYKKDTYRLTNDIDCYGMQPLGNKRGAYNFNIEGNGYKVSHLALQGPLFNRRFTGKLYDLVLEQPLYDFPSGAAKKYLVAEKLSNASINNLTLIGPSVNKPFLSVFNSVYSSGIDGLTISGGHSEFNGQALLSRSVNDSVFSDVFIDSFNHKVEYDSTLLVLNSEGSKFSNVSLKGIDISWHSPRTGYSFLFKRASNTNVNGISFGSVSYPGNDQFRNHVYLISNDVIRGDSFFSNISHGFWGDGSSPEFPLYKSSLKDYMEGRVSNVNLMEGLSLLPPQVCEPYVRRDVYYSLPSRVASK</sequence>
<reference evidence="3 4" key="1">
    <citation type="submission" date="2017-10" db="EMBL/GenBank/DDBJ databases">
        <title>Nyctiphanis sp. nov., isolated from the stomach of the euphausiid Nyctiphanes simplex (Hansen, 1911) in the Gulf of California.</title>
        <authorList>
            <person name="Gomez-Gil B."/>
            <person name="Aguilar-Mendez M."/>
            <person name="Lopez-Cortes A."/>
            <person name="Gomez-Gutierrez J."/>
            <person name="Roque A."/>
            <person name="Lang E."/>
            <person name="Gonzalez-Castillo A."/>
        </authorList>
    </citation>
    <scope>NUCLEOTIDE SEQUENCE [LARGE SCALE GENOMIC DNA]</scope>
    <source>
        <strain evidence="3 4">CAIM 600</strain>
    </source>
</reference>
<feature type="chain" id="PRO_5036119022" evidence="1">
    <location>
        <begin position="24"/>
        <end position="345"/>
    </location>
</feature>
<keyword evidence="4" id="KW-1185">Reference proteome</keyword>
<organism evidence="3 4">
    <name type="scientific">Veronia nyctiphanis</name>
    <dbReference type="NCBI Taxonomy" id="1278244"/>
    <lineage>
        <taxon>Bacteria</taxon>
        <taxon>Pseudomonadati</taxon>
        <taxon>Pseudomonadota</taxon>
        <taxon>Gammaproteobacteria</taxon>
        <taxon>Vibrionales</taxon>
        <taxon>Vibrionaceae</taxon>
        <taxon>Veronia</taxon>
    </lineage>
</organism>
<dbReference type="Proteomes" id="UP000290287">
    <property type="component" value="Unassembled WGS sequence"/>
</dbReference>
<dbReference type="RefSeq" id="WP_129123439.1">
    <property type="nucleotide sequence ID" value="NZ_PEIB01000027.1"/>
</dbReference>
<evidence type="ECO:0000313" key="3">
    <source>
        <dbReference type="EMBL" id="RXJ72049.1"/>
    </source>
</evidence>
<feature type="signal peptide" evidence="1">
    <location>
        <begin position="1"/>
        <end position="23"/>
    </location>
</feature>
<evidence type="ECO:0000256" key="1">
    <source>
        <dbReference type="SAM" id="SignalP"/>
    </source>
</evidence>